<dbReference type="RefSeq" id="WP_062155157.1">
    <property type="nucleotide sequence ID" value="NZ_CP012373.2"/>
</dbReference>
<dbReference type="Proteomes" id="UP000234271">
    <property type="component" value="Chromosome"/>
</dbReference>
<feature type="compositionally biased region" description="Basic and acidic residues" evidence="1">
    <location>
        <begin position="42"/>
        <end position="55"/>
    </location>
</feature>
<feature type="region of interest" description="Disordered" evidence="1">
    <location>
        <begin position="42"/>
        <end position="106"/>
    </location>
</feature>
<feature type="compositionally biased region" description="Basic residues" evidence="1">
    <location>
        <begin position="84"/>
        <end position="94"/>
    </location>
</feature>
<evidence type="ECO:0000313" key="3">
    <source>
        <dbReference type="EMBL" id="AUI68367.1"/>
    </source>
</evidence>
<dbReference type="AlphaFoldDB" id="A0A2N9YD36"/>
<keyword evidence="4" id="KW-1185">Reference proteome</keyword>
<protein>
    <recommendedName>
        <fullName evidence="5">Acid-shock protein</fullName>
    </recommendedName>
</protein>
<feature type="compositionally biased region" description="Basic and acidic residues" evidence="1">
    <location>
        <begin position="95"/>
        <end position="106"/>
    </location>
</feature>
<feature type="signal peptide" evidence="2">
    <location>
        <begin position="1"/>
        <end position="22"/>
    </location>
</feature>
<dbReference type="EMBL" id="CP018889">
    <property type="protein sequence ID" value="AUI68367.1"/>
    <property type="molecule type" value="Genomic_DNA"/>
</dbReference>
<evidence type="ECO:0000256" key="1">
    <source>
        <dbReference type="SAM" id="MobiDB-lite"/>
    </source>
</evidence>
<keyword evidence="2" id="KW-0732">Signal</keyword>
<organism evidence="3 4">
    <name type="scientific">Beggiatoa leptomitoformis</name>
    <dbReference type="NCBI Taxonomy" id="288004"/>
    <lineage>
        <taxon>Bacteria</taxon>
        <taxon>Pseudomonadati</taxon>
        <taxon>Pseudomonadota</taxon>
        <taxon>Gammaproteobacteria</taxon>
        <taxon>Thiotrichales</taxon>
        <taxon>Thiotrichaceae</taxon>
        <taxon>Beggiatoa</taxon>
    </lineage>
</organism>
<gene>
    <name evidence="3" type="ORF">BLE401_06405</name>
</gene>
<proteinExistence type="predicted"/>
<feature type="chain" id="PRO_5014673616" description="Acid-shock protein" evidence="2">
    <location>
        <begin position="23"/>
        <end position="106"/>
    </location>
</feature>
<reference evidence="4" key="1">
    <citation type="submission" date="2016-12" db="EMBL/GenBank/DDBJ databases">
        <title>Complete Genome Sequence of Beggiatoa leptomitiformis D-401.</title>
        <authorList>
            <person name="Fomenkov A."/>
            <person name="Vincze T."/>
            <person name="Grabovich M."/>
            <person name="Anton B.P."/>
            <person name="Dubinina G."/>
            <person name="Orlova M."/>
            <person name="Belousova E."/>
            <person name="Roberts R.J."/>
        </authorList>
    </citation>
    <scope>NUCLEOTIDE SEQUENCE [LARGE SCALE GENOMIC DNA]</scope>
    <source>
        <strain evidence="4">D-401</strain>
    </source>
</reference>
<feature type="compositionally biased region" description="Basic residues" evidence="1">
    <location>
        <begin position="56"/>
        <end position="68"/>
    </location>
</feature>
<sequence length="106" mass="11649">MKSKYLAVAFLIGLGYGATTFAEEPASAQPSVTMKTEAKPIHKMAHEKTKADSNKKVVHHKVHNKKSKTGTNTSLKHSGVDKKSIHKVSTKKSKPAHEMEDKKAQQ</sequence>
<evidence type="ECO:0000313" key="4">
    <source>
        <dbReference type="Proteomes" id="UP000234271"/>
    </source>
</evidence>
<accession>A0A2N9YD36</accession>
<name>A0A2N9YD36_9GAMM</name>
<dbReference type="KEGG" id="blep:AL038_17820"/>
<evidence type="ECO:0008006" key="5">
    <source>
        <dbReference type="Google" id="ProtNLM"/>
    </source>
</evidence>
<evidence type="ECO:0000256" key="2">
    <source>
        <dbReference type="SAM" id="SignalP"/>
    </source>
</evidence>